<gene>
    <name evidence="1" type="ORF">DL546_003858</name>
</gene>
<organism evidence="1 2">
    <name type="scientific">Coniochaeta pulveracea</name>
    <dbReference type="NCBI Taxonomy" id="177199"/>
    <lineage>
        <taxon>Eukaryota</taxon>
        <taxon>Fungi</taxon>
        <taxon>Dikarya</taxon>
        <taxon>Ascomycota</taxon>
        <taxon>Pezizomycotina</taxon>
        <taxon>Sordariomycetes</taxon>
        <taxon>Sordariomycetidae</taxon>
        <taxon>Coniochaetales</taxon>
        <taxon>Coniochaetaceae</taxon>
        <taxon>Coniochaeta</taxon>
    </lineage>
</organism>
<sequence length="84" mass="9423">MGKIKKRISNFLKRRRSRVTLNIGSVNREELERRLLAAGVNDAVITQNATAAGYDVAVWRSDEAKANAVIREMDQQATPTDPLR</sequence>
<dbReference type="AlphaFoldDB" id="A0A420Y6I2"/>
<dbReference type="Proteomes" id="UP000275385">
    <property type="component" value="Unassembled WGS sequence"/>
</dbReference>
<evidence type="ECO:0000313" key="2">
    <source>
        <dbReference type="Proteomes" id="UP000275385"/>
    </source>
</evidence>
<name>A0A420Y6I2_9PEZI</name>
<evidence type="ECO:0008006" key="3">
    <source>
        <dbReference type="Google" id="ProtNLM"/>
    </source>
</evidence>
<comment type="caution">
    <text evidence="1">The sequence shown here is derived from an EMBL/GenBank/DDBJ whole genome shotgun (WGS) entry which is preliminary data.</text>
</comment>
<keyword evidence="2" id="KW-1185">Reference proteome</keyword>
<accession>A0A420Y6I2</accession>
<proteinExistence type="predicted"/>
<reference evidence="1 2" key="1">
    <citation type="submission" date="2018-08" db="EMBL/GenBank/DDBJ databases">
        <title>Draft genome of the lignicolous fungus Coniochaeta pulveracea.</title>
        <authorList>
            <person name="Borstlap C.J."/>
            <person name="De Witt R.N."/>
            <person name="Botha A."/>
            <person name="Volschenk H."/>
        </authorList>
    </citation>
    <scope>NUCLEOTIDE SEQUENCE [LARGE SCALE GENOMIC DNA]</scope>
    <source>
        <strain evidence="1 2">CAB683</strain>
    </source>
</reference>
<evidence type="ECO:0000313" key="1">
    <source>
        <dbReference type="EMBL" id="RKU43496.1"/>
    </source>
</evidence>
<dbReference type="EMBL" id="QVQW01000042">
    <property type="protein sequence ID" value="RKU43496.1"/>
    <property type="molecule type" value="Genomic_DNA"/>
</dbReference>
<protein>
    <recommendedName>
        <fullName evidence="3">RRM domain-containing protein</fullName>
    </recommendedName>
</protein>